<accession>A0ACC2DUI9</accession>
<gene>
    <name evidence="1" type="ORF">O6H91_04G016800</name>
</gene>
<name>A0ACC2DUI9_DIPCM</name>
<sequence>MGDPHPDDKSDTQPRSSTSAFASIGRVFPSAVPSFLVANPLYESNDMKALMGIGNGDYKRLEGAQSGSFNKLDEALSQKLIETKEDGSQEVVVVNIQDEIGSSGQLLRRTLSDLIARDKDKEAYEHGSEDGLTDIEAGTDEASCSSEKQLGVYERIESFDFGRKGSMAVKLITGESSDDPSMDAGELSFHGKGSDWGPYSPGKKILQRNLSPVPETAQQRSNTSSPTFAAQETASSGAGAQSNASPPKTVSNEEHRADEGVVRGQNLVVQVTSCSNSPSHSAKGDEIDAAAEMGLRRRKATSPKNEHLSPKTIQSPSIIPAQSFIRLRSKSRLAEPPPPLTARQKTLLKADQASPRKSLPRSSLQAPNKLEEEDDDPLKDADLPAKYRKSKLSIWSILELCTFMVILAALLCSLLVPYFRQRVLWGLRLWRWVVLVMVVFSGRLVSSWAVRILVFLIEKNFLLRKRVLYFVYGLRKGVQTCMWLIFVLLSWCFLFDPKVEQSTQNHRALHYVTKALVCFVIAAFIWLVKTLIVKVLASSYHVSTYFDRIQESLFNQYILESLSGPALLDIQQNLEEEKHLQSKLSGLKEAGTKSTNSTDIPVRPNAVLTRSVVTGRRGQQLVPKSEGSAKDREITIQHLQKMNQKNVSAWNMKRLITVVKQTGISTLTQTLDETEDDAEDKDFDIQSEWQAKAAAKQIFKNVGKPSMKYITLDDLSRFLPYEEATNAMALFDGAKESGQISKHSLKNWVVKVYKDRRALALSLNDTRTAVNKLHRILDVLVGLLVIIIWLLVLNLATTHLLVFISSQLLLIVFIFGNTCKTIFEALIFLFAMHPFDVGDRCVVDGVQMIVEEMNILTRVFLRYDNEKIYYPNSVLSSKPISNFYRSPDMADTFEFSVHLSTPLEKIAALKEKIASYLLSKPHHWYANYTLIVKEIEDMNRMRMLLGVKHTMSHQNAPEKLMRRSDLILEMKKFFEELGIQYRLLPQDIFVHHP</sequence>
<dbReference type="Proteomes" id="UP001162992">
    <property type="component" value="Chromosome 4"/>
</dbReference>
<comment type="caution">
    <text evidence="1">The sequence shown here is derived from an EMBL/GenBank/DDBJ whole genome shotgun (WGS) entry which is preliminary data.</text>
</comment>
<proteinExistence type="predicted"/>
<evidence type="ECO:0000313" key="1">
    <source>
        <dbReference type="EMBL" id="KAJ7557940.1"/>
    </source>
</evidence>
<organism evidence="1 2">
    <name type="scientific">Diphasiastrum complanatum</name>
    <name type="common">Issler's clubmoss</name>
    <name type="synonym">Lycopodium complanatum</name>
    <dbReference type="NCBI Taxonomy" id="34168"/>
    <lineage>
        <taxon>Eukaryota</taxon>
        <taxon>Viridiplantae</taxon>
        <taxon>Streptophyta</taxon>
        <taxon>Embryophyta</taxon>
        <taxon>Tracheophyta</taxon>
        <taxon>Lycopodiopsida</taxon>
        <taxon>Lycopodiales</taxon>
        <taxon>Lycopodiaceae</taxon>
        <taxon>Lycopodioideae</taxon>
        <taxon>Diphasiastrum</taxon>
    </lineage>
</organism>
<protein>
    <submittedName>
        <fullName evidence="1">Uncharacterized protein</fullName>
    </submittedName>
</protein>
<dbReference type="EMBL" id="CM055095">
    <property type="protein sequence ID" value="KAJ7557940.1"/>
    <property type="molecule type" value="Genomic_DNA"/>
</dbReference>
<reference evidence="2" key="1">
    <citation type="journal article" date="2024" name="Proc. Natl. Acad. Sci. U.S.A.">
        <title>Extraordinary preservation of gene collinearity over three hundred million years revealed in homosporous lycophytes.</title>
        <authorList>
            <person name="Li C."/>
            <person name="Wickell D."/>
            <person name="Kuo L.Y."/>
            <person name="Chen X."/>
            <person name="Nie B."/>
            <person name="Liao X."/>
            <person name="Peng D."/>
            <person name="Ji J."/>
            <person name="Jenkins J."/>
            <person name="Williams M."/>
            <person name="Shu S."/>
            <person name="Plott C."/>
            <person name="Barry K."/>
            <person name="Rajasekar S."/>
            <person name="Grimwood J."/>
            <person name="Han X."/>
            <person name="Sun S."/>
            <person name="Hou Z."/>
            <person name="He W."/>
            <person name="Dai G."/>
            <person name="Sun C."/>
            <person name="Schmutz J."/>
            <person name="Leebens-Mack J.H."/>
            <person name="Li F.W."/>
            <person name="Wang L."/>
        </authorList>
    </citation>
    <scope>NUCLEOTIDE SEQUENCE [LARGE SCALE GENOMIC DNA]</scope>
    <source>
        <strain evidence="2">cv. PW_Plant_1</strain>
    </source>
</reference>
<keyword evidence="2" id="KW-1185">Reference proteome</keyword>
<evidence type="ECO:0000313" key="2">
    <source>
        <dbReference type="Proteomes" id="UP001162992"/>
    </source>
</evidence>